<reference evidence="1 2" key="1">
    <citation type="submission" date="2014-01" db="EMBL/GenBank/DDBJ databases">
        <title>Full genme sequencing of cellulolytic bacterium Gynuella sunshinyii YC6258T gen. nov., sp. nov.</title>
        <authorList>
            <person name="Khan H."/>
            <person name="Chung E.J."/>
            <person name="Chung Y.R."/>
        </authorList>
    </citation>
    <scope>NUCLEOTIDE SEQUENCE [LARGE SCALE GENOMIC DNA]</scope>
    <source>
        <strain evidence="1 2">YC6258</strain>
    </source>
</reference>
<dbReference type="KEGG" id="gsn:YC6258_03579"/>
<name>A0A0C5V893_9GAMM</name>
<dbReference type="Proteomes" id="UP000032266">
    <property type="component" value="Chromosome"/>
</dbReference>
<proteinExistence type="predicted"/>
<keyword evidence="2" id="KW-1185">Reference proteome</keyword>
<evidence type="ECO:0000313" key="1">
    <source>
        <dbReference type="EMBL" id="AJQ95615.1"/>
    </source>
</evidence>
<evidence type="ECO:0000313" key="2">
    <source>
        <dbReference type="Proteomes" id="UP000032266"/>
    </source>
</evidence>
<gene>
    <name evidence="1" type="ORF">YC6258_03579</name>
</gene>
<protein>
    <submittedName>
        <fullName evidence="1">Uncharacterized protein</fullName>
    </submittedName>
</protein>
<dbReference type="AlphaFoldDB" id="A0A0C5V893"/>
<accession>A0A0C5V893</accession>
<organism evidence="1 2">
    <name type="scientific">Gynuella sunshinyii YC6258</name>
    <dbReference type="NCBI Taxonomy" id="1445510"/>
    <lineage>
        <taxon>Bacteria</taxon>
        <taxon>Pseudomonadati</taxon>
        <taxon>Pseudomonadota</taxon>
        <taxon>Gammaproteobacteria</taxon>
        <taxon>Oceanospirillales</taxon>
        <taxon>Saccharospirillaceae</taxon>
        <taxon>Gynuella</taxon>
    </lineage>
</organism>
<sequence length="44" mass="4971">MENAASKIEGLNEFGSHQYEGASTPTYFFTKGNVQLFVQEKFQP</sequence>
<dbReference type="EMBL" id="CP007142">
    <property type="protein sequence ID" value="AJQ95615.1"/>
    <property type="molecule type" value="Genomic_DNA"/>
</dbReference>
<dbReference type="HOGENOM" id="CLU_3216898_0_0_6"/>